<keyword evidence="8 15" id="KW-0862">Zinc</keyword>
<evidence type="ECO:0000259" key="16">
    <source>
        <dbReference type="PROSITE" id="PS51066"/>
    </source>
</evidence>
<dbReference type="SUPFAM" id="SSF46946">
    <property type="entry name" value="S13-like H2TH domain"/>
    <property type="match status" value="1"/>
</dbReference>
<accession>A0A2P7RZT3</accession>
<dbReference type="GO" id="GO:0003684">
    <property type="term" value="F:damaged DNA binding"/>
    <property type="evidence" value="ECO:0007669"/>
    <property type="project" value="InterPro"/>
</dbReference>
<keyword evidence="6 15" id="KW-0863">Zinc-finger</keyword>
<comment type="cofactor">
    <cofactor evidence="15">
        <name>Zn(2+)</name>
        <dbReference type="ChEBI" id="CHEBI:29105"/>
    </cofactor>
    <text evidence="15">Binds 1 zinc ion per subunit.</text>
</comment>
<dbReference type="GO" id="GO:0034039">
    <property type="term" value="F:8-oxo-7,8-dihydroguanine DNA N-glycosylase activity"/>
    <property type="evidence" value="ECO:0007669"/>
    <property type="project" value="TreeGrafter"/>
</dbReference>
<dbReference type="InterPro" id="IPR015887">
    <property type="entry name" value="DNA_glyclase_Znf_dom_DNA_BS"/>
</dbReference>
<dbReference type="PROSITE" id="PS51068">
    <property type="entry name" value="FPG_CAT"/>
    <property type="match status" value="1"/>
</dbReference>
<dbReference type="NCBIfam" id="NF002211">
    <property type="entry name" value="PRK01103.1"/>
    <property type="match status" value="1"/>
</dbReference>
<dbReference type="CDD" id="cd08966">
    <property type="entry name" value="EcFpg-like_N"/>
    <property type="match status" value="1"/>
</dbReference>
<dbReference type="GO" id="GO:0006284">
    <property type="term" value="P:base-excision repair"/>
    <property type="evidence" value="ECO:0007669"/>
    <property type="project" value="InterPro"/>
</dbReference>
<evidence type="ECO:0000256" key="9">
    <source>
        <dbReference type="ARBA" id="ARBA00023125"/>
    </source>
</evidence>
<comment type="caution">
    <text evidence="18">The sequence shown here is derived from an EMBL/GenBank/DDBJ whole genome shotgun (WGS) entry which is preliminary data.</text>
</comment>
<protein>
    <recommendedName>
        <fullName evidence="15">Formamidopyrimidine-DNA glycosylase</fullName>
        <shortName evidence="15">Fapy-DNA glycosylase</shortName>
        <ecNumber evidence="15">3.2.2.23</ecNumber>
    </recommendedName>
    <alternativeName>
        <fullName evidence="15">DNA-(apurinic or apyrimidinic site) lyase MutM</fullName>
        <shortName evidence="15">AP lyase MutM</shortName>
        <ecNumber evidence="15">4.2.99.18</ecNumber>
    </alternativeName>
</protein>
<dbReference type="PROSITE" id="PS51066">
    <property type="entry name" value="ZF_FPG_2"/>
    <property type="match status" value="1"/>
</dbReference>
<evidence type="ECO:0000256" key="13">
    <source>
        <dbReference type="ARBA" id="ARBA00023295"/>
    </source>
</evidence>
<evidence type="ECO:0000256" key="3">
    <source>
        <dbReference type="ARBA" id="ARBA00011245"/>
    </source>
</evidence>
<sequence length="296" mass="31888">MPELPEVETVRRGLQPVMEGARIASVELRRGDLRFPFPERFAERLAGKRIAGLGRRAKYLLLDVEGGPAVVCHLGMSGSFRIESGDDASVPGIFHHERSKAAAHDHVVFHLEPPEGGAARVIYNDPRRFGFMLLAEDGAAGHPMLAGLGPEPTGNALDGALLRELLHGRIAPLKAALLDQRTIAGLGNIYVCEALWRAGLSPLREAGSIAGRGKKAAVRTDTLADAIRAVIAEAIEAGGSSLRDHIQTDGSLGYFQHSFSVYDREGEPCRRPGCGGHVERVVQSGRSTFYCRSCQK</sequence>
<keyword evidence="7 15" id="KW-0378">Hydrolase</keyword>
<dbReference type="PANTHER" id="PTHR22993:SF9">
    <property type="entry name" value="FORMAMIDOPYRIMIDINE-DNA GLYCOSYLASE"/>
    <property type="match status" value="1"/>
</dbReference>
<dbReference type="FunFam" id="1.10.8.50:FF:000003">
    <property type="entry name" value="Formamidopyrimidine-DNA glycosylase"/>
    <property type="match status" value="1"/>
</dbReference>
<dbReference type="SMART" id="SM01232">
    <property type="entry name" value="H2TH"/>
    <property type="match status" value="1"/>
</dbReference>
<dbReference type="InterPro" id="IPR010979">
    <property type="entry name" value="Ribosomal_uS13-like_H2TH"/>
</dbReference>
<dbReference type="EC" id="4.2.99.18" evidence="15"/>
<dbReference type="SUPFAM" id="SSF57716">
    <property type="entry name" value="Glucocorticoid receptor-like (DNA-binding domain)"/>
    <property type="match status" value="1"/>
</dbReference>
<comment type="catalytic activity">
    <reaction evidence="14 15">
        <text>2'-deoxyribonucleotide-(2'-deoxyribose 5'-phosphate)-2'-deoxyribonucleotide-DNA = a 3'-end 2'-deoxyribonucleotide-(2,3-dehydro-2,3-deoxyribose 5'-phosphate)-DNA + a 5'-end 5'-phospho-2'-deoxyribonucleoside-DNA + H(+)</text>
        <dbReference type="Rhea" id="RHEA:66592"/>
        <dbReference type="Rhea" id="RHEA-COMP:13180"/>
        <dbReference type="Rhea" id="RHEA-COMP:16897"/>
        <dbReference type="Rhea" id="RHEA-COMP:17067"/>
        <dbReference type="ChEBI" id="CHEBI:15378"/>
        <dbReference type="ChEBI" id="CHEBI:136412"/>
        <dbReference type="ChEBI" id="CHEBI:157695"/>
        <dbReference type="ChEBI" id="CHEBI:167181"/>
        <dbReference type="EC" id="4.2.99.18"/>
    </reaction>
</comment>
<dbReference type="Proteomes" id="UP000241229">
    <property type="component" value="Unassembled WGS sequence"/>
</dbReference>
<dbReference type="InterPro" id="IPR010663">
    <property type="entry name" value="Znf_FPG/IleRS"/>
</dbReference>
<evidence type="ECO:0000256" key="14">
    <source>
        <dbReference type="ARBA" id="ARBA00044632"/>
    </source>
</evidence>
<dbReference type="Pfam" id="PF06831">
    <property type="entry name" value="H2TH"/>
    <property type="match status" value="1"/>
</dbReference>
<feature type="active site" description="Schiff-base intermediate with DNA" evidence="15">
    <location>
        <position position="2"/>
    </location>
</feature>
<dbReference type="SUPFAM" id="SSF81624">
    <property type="entry name" value="N-terminal domain of MutM-like DNA repair proteins"/>
    <property type="match status" value="1"/>
</dbReference>
<dbReference type="PROSITE" id="PS01242">
    <property type="entry name" value="ZF_FPG_1"/>
    <property type="match status" value="1"/>
</dbReference>
<keyword evidence="11 15" id="KW-0456">Lyase</keyword>
<feature type="binding site" evidence="15">
    <location>
        <position position="169"/>
    </location>
    <ligand>
        <name>DNA</name>
        <dbReference type="ChEBI" id="CHEBI:16991"/>
    </ligand>
</feature>
<keyword evidence="5 15" id="KW-0227">DNA damage</keyword>
<dbReference type="InterPro" id="IPR000214">
    <property type="entry name" value="Znf_DNA_glyclase/AP_lyase"/>
</dbReference>
<evidence type="ECO:0000256" key="10">
    <source>
        <dbReference type="ARBA" id="ARBA00023204"/>
    </source>
</evidence>
<dbReference type="EC" id="3.2.2.23" evidence="15"/>
<keyword evidence="12 15" id="KW-0511">Multifunctional enzyme</keyword>
<comment type="similarity">
    <text evidence="2 15">Belongs to the FPG family.</text>
</comment>
<dbReference type="InterPro" id="IPR035937">
    <property type="entry name" value="FPG_N"/>
</dbReference>
<evidence type="ECO:0000256" key="8">
    <source>
        <dbReference type="ARBA" id="ARBA00022833"/>
    </source>
</evidence>
<dbReference type="EMBL" id="PXYK01000026">
    <property type="protein sequence ID" value="PSJ55720.1"/>
    <property type="molecule type" value="Genomic_DNA"/>
</dbReference>
<name>A0A2P7RZT3_9HYPH</name>
<evidence type="ECO:0000256" key="4">
    <source>
        <dbReference type="ARBA" id="ARBA00022723"/>
    </source>
</evidence>
<evidence type="ECO:0000256" key="7">
    <source>
        <dbReference type="ARBA" id="ARBA00022801"/>
    </source>
</evidence>
<organism evidence="18 19">
    <name type="scientific">Kumtagia ephedrae</name>
    <dbReference type="NCBI Taxonomy" id="2116701"/>
    <lineage>
        <taxon>Bacteria</taxon>
        <taxon>Pseudomonadati</taxon>
        <taxon>Pseudomonadota</taxon>
        <taxon>Alphaproteobacteria</taxon>
        <taxon>Hyphomicrobiales</taxon>
        <taxon>Phyllobacteriaceae</taxon>
        <taxon>Kumtagia</taxon>
    </lineage>
</organism>
<keyword evidence="10 15" id="KW-0234">DNA repair</keyword>
<evidence type="ECO:0000313" key="18">
    <source>
        <dbReference type="EMBL" id="PSJ55720.1"/>
    </source>
</evidence>
<dbReference type="InterPro" id="IPR012319">
    <property type="entry name" value="FPG_cat"/>
</dbReference>
<dbReference type="InterPro" id="IPR015886">
    <property type="entry name" value="H2TH_FPG"/>
</dbReference>
<feature type="domain" description="Formamidopyrimidine-DNA glycosylase catalytic" evidence="17">
    <location>
        <begin position="2"/>
        <end position="130"/>
    </location>
</feature>
<dbReference type="AlphaFoldDB" id="A0A2P7RZT3"/>
<feature type="binding site" evidence="15">
    <location>
        <position position="127"/>
    </location>
    <ligand>
        <name>DNA</name>
        <dbReference type="ChEBI" id="CHEBI:16991"/>
    </ligand>
</feature>
<evidence type="ECO:0000256" key="11">
    <source>
        <dbReference type="ARBA" id="ARBA00023239"/>
    </source>
</evidence>
<comment type="catalytic activity">
    <reaction evidence="1 15">
        <text>Hydrolysis of DNA containing ring-opened 7-methylguanine residues, releasing 2,6-diamino-4-hydroxy-5-(N-methyl)formamidopyrimidine.</text>
        <dbReference type="EC" id="3.2.2.23"/>
    </reaction>
</comment>
<evidence type="ECO:0000256" key="1">
    <source>
        <dbReference type="ARBA" id="ARBA00001668"/>
    </source>
</evidence>
<evidence type="ECO:0000256" key="5">
    <source>
        <dbReference type="ARBA" id="ARBA00022763"/>
    </source>
</evidence>
<keyword evidence="9 15" id="KW-0238">DNA-binding</keyword>
<gene>
    <name evidence="15" type="primary">mutM</name>
    <name evidence="15" type="synonym">fpg</name>
    <name evidence="18" type="ORF">C7I84_22945</name>
</gene>
<dbReference type="InterPro" id="IPR020629">
    <property type="entry name" value="FPG_Glyclase"/>
</dbReference>
<proteinExistence type="inferred from homology"/>
<evidence type="ECO:0000313" key="19">
    <source>
        <dbReference type="Proteomes" id="UP000241229"/>
    </source>
</evidence>
<keyword evidence="4 15" id="KW-0479">Metal-binding</keyword>
<dbReference type="HAMAP" id="MF_00103">
    <property type="entry name" value="Fapy_DNA_glycosyl"/>
    <property type="match status" value="1"/>
</dbReference>
<dbReference type="Pfam" id="PF01149">
    <property type="entry name" value="Fapy_DNA_glyco"/>
    <property type="match status" value="1"/>
</dbReference>
<dbReference type="PANTHER" id="PTHR22993">
    <property type="entry name" value="FORMAMIDOPYRIMIDINE-DNA GLYCOSYLASE"/>
    <property type="match status" value="1"/>
</dbReference>
<evidence type="ECO:0000256" key="2">
    <source>
        <dbReference type="ARBA" id="ARBA00009409"/>
    </source>
</evidence>
<dbReference type="Gene3D" id="1.10.8.50">
    <property type="match status" value="1"/>
</dbReference>
<feature type="active site" description="Proton donor" evidence="15">
    <location>
        <position position="3"/>
    </location>
</feature>
<reference evidence="18 19" key="1">
    <citation type="submission" date="2018-03" db="EMBL/GenBank/DDBJ databases">
        <title>The draft genome of Mesorhizobium sp. 6GN-30.</title>
        <authorList>
            <person name="Liu L."/>
            <person name="Li L."/>
            <person name="Wang T."/>
            <person name="Zhang X."/>
            <person name="Liang L."/>
        </authorList>
    </citation>
    <scope>NUCLEOTIDE SEQUENCE [LARGE SCALE GENOMIC DNA]</scope>
    <source>
        <strain evidence="18 19">6GN30</strain>
    </source>
</reference>
<dbReference type="RefSeq" id="WP_106774545.1">
    <property type="nucleotide sequence ID" value="NZ_PXYK01000026.1"/>
</dbReference>
<keyword evidence="19" id="KW-1185">Reference proteome</keyword>
<dbReference type="GO" id="GO:0008270">
    <property type="term" value="F:zinc ion binding"/>
    <property type="evidence" value="ECO:0007669"/>
    <property type="project" value="UniProtKB-UniRule"/>
</dbReference>
<dbReference type="SMART" id="SM00898">
    <property type="entry name" value="Fapy_DNA_glyco"/>
    <property type="match status" value="1"/>
</dbReference>
<comment type="function">
    <text evidence="15">Involved in base excision repair of DNA damaged by oxidation or by mutagenic agents. Acts as DNA glycosylase that recognizes and removes damaged bases. Has a preference for oxidized purines, such as 7,8-dihydro-8-oxoguanine (8-oxoG). Has AP (apurinic/apyrimidinic) lyase activity and introduces nicks in the DNA strand. Cleaves the DNA backbone by beta-delta elimination to generate a single-strand break at the site of the removed base with both 3'- and 5'-phosphates.</text>
</comment>
<keyword evidence="13 15" id="KW-0326">Glycosidase</keyword>
<dbReference type="OrthoDB" id="9800855at2"/>
<feature type="binding site" evidence="15">
    <location>
        <position position="104"/>
    </location>
    <ligand>
        <name>DNA</name>
        <dbReference type="ChEBI" id="CHEBI:16991"/>
    </ligand>
</feature>
<evidence type="ECO:0000259" key="17">
    <source>
        <dbReference type="PROSITE" id="PS51068"/>
    </source>
</evidence>
<comment type="subunit">
    <text evidence="3 15">Monomer.</text>
</comment>
<dbReference type="Gene3D" id="3.20.190.10">
    <property type="entry name" value="MutM-like, N-terminal"/>
    <property type="match status" value="1"/>
</dbReference>
<evidence type="ECO:0000256" key="12">
    <source>
        <dbReference type="ARBA" id="ARBA00023268"/>
    </source>
</evidence>
<dbReference type="GO" id="GO:0140078">
    <property type="term" value="F:class I DNA-(apurinic or apyrimidinic site) endonuclease activity"/>
    <property type="evidence" value="ECO:0007669"/>
    <property type="project" value="UniProtKB-EC"/>
</dbReference>
<feature type="active site" description="Proton donor; for delta-elimination activity" evidence="15">
    <location>
        <position position="286"/>
    </location>
</feature>
<evidence type="ECO:0000256" key="6">
    <source>
        <dbReference type="ARBA" id="ARBA00022771"/>
    </source>
</evidence>
<dbReference type="Pfam" id="PF06827">
    <property type="entry name" value="zf-FPG_IleRS"/>
    <property type="match status" value="1"/>
</dbReference>
<dbReference type="NCBIfam" id="TIGR00577">
    <property type="entry name" value="fpg"/>
    <property type="match status" value="1"/>
</dbReference>
<feature type="domain" description="FPG-type" evidence="16">
    <location>
        <begin position="260"/>
        <end position="296"/>
    </location>
</feature>
<evidence type="ECO:0000256" key="15">
    <source>
        <dbReference type="HAMAP-Rule" id="MF_00103"/>
    </source>
</evidence>
<feature type="active site" description="Proton donor; for beta-elimination activity" evidence="15">
    <location>
        <position position="58"/>
    </location>
</feature>